<evidence type="ECO:0000256" key="4">
    <source>
        <dbReference type="ARBA" id="ARBA00023136"/>
    </source>
</evidence>
<feature type="transmembrane region" description="Helical" evidence="7">
    <location>
        <begin position="123"/>
        <end position="146"/>
    </location>
</feature>
<dbReference type="Proteomes" id="UP000011086">
    <property type="component" value="Unassembled WGS sequence"/>
</dbReference>
<proteinExistence type="inferred from homology"/>
<dbReference type="PANTHER" id="PTHR33048">
    <property type="entry name" value="PTH11-LIKE INTEGRAL MEMBRANE PROTEIN (AFU_ORTHOLOGUE AFUA_5G11245)"/>
    <property type="match status" value="1"/>
</dbReference>
<dbReference type="InterPro" id="IPR049326">
    <property type="entry name" value="Rhodopsin_dom_fungi"/>
</dbReference>
<dbReference type="EMBL" id="JH792917">
    <property type="protein sequence ID" value="ELQ44894.1"/>
    <property type="molecule type" value="Genomic_DNA"/>
</dbReference>
<feature type="transmembrane region" description="Helical" evidence="7">
    <location>
        <begin position="158"/>
        <end position="180"/>
    </location>
</feature>
<evidence type="ECO:0000256" key="7">
    <source>
        <dbReference type="SAM" id="Phobius"/>
    </source>
</evidence>
<feature type="transmembrane region" description="Helical" evidence="7">
    <location>
        <begin position="279"/>
        <end position="302"/>
    </location>
</feature>
<keyword evidence="4 7" id="KW-0472">Membrane</keyword>
<evidence type="ECO:0000256" key="5">
    <source>
        <dbReference type="ARBA" id="ARBA00038359"/>
    </source>
</evidence>
<evidence type="ECO:0000313" key="9">
    <source>
        <dbReference type="EMBL" id="ELQ44894.1"/>
    </source>
</evidence>
<feature type="transmembrane region" description="Helical" evidence="7">
    <location>
        <begin position="82"/>
        <end position="103"/>
    </location>
</feature>
<comment type="similarity">
    <text evidence="5">Belongs to the SAT4 family.</text>
</comment>
<feature type="region of interest" description="Disordered" evidence="6">
    <location>
        <begin position="17"/>
        <end position="37"/>
    </location>
</feature>
<dbReference type="InterPro" id="IPR052337">
    <property type="entry name" value="SAT4-like"/>
</dbReference>
<accession>A0AA97PAC0</accession>
<gene>
    <name evidence="9" type="ORF">OOU_Y34scaffold00037g36</name>
</gene>
<evidence type="ECO:0000256" key="1">
    <source>
        <dbReference type="ARBA" id="ARBA00004141"/>
    </source>
</evidence>
<feature type="region of interest" description="Disordered" evidence="6">
    <location>
        <begin position="341"/>
        <end position="382"/>
    </location>
</feature>
<evidence type="ECO:0000256" key="2">
    <source>
        <dbReference type="ARBA" id="ARBA00022692"/>
    </source>
</evidence>
<organism evidence="9">
    <name type="scientific">Pyricularia oryzae (strain Y34)</name>
    <name type="common">Rice blast fungus</name>
    <name type="synonym">Magnaporthe oryzae</name>
    <dbReference type="NCBI Taxonomy" id="1143189"/>
    <lineage>
        <taxon>Eukaryota</taxon>
        <taxon>Fungi</taxon>
        <taxon>Dikarya</taxon>
        <taxon>Ascomycota</taxon>
        <taxon>Pezizomycotina</taxon>
        <taxon>Sordariomycetes</taxon>
        <taxon>Sordariomycetidae</taxon>
        <taxon>Magnaporthales</taxon>
        <taxon>Pyriculariaceae</taxon>
        <taxon>Pyricularia</taxon>
    </lineage>
</organism>
<evidence type="ECO:0000256" key="3">
    <source>
        <dbReference type="ARBA" id="ARBA00022989"/>
    </source>
</evidence>
<protein>
    <recommendedName>
        <fullName evidence="8">Rhodopsin domain-containing protein</fullName>
    </recommendedName>
</protein>
<dbReference type="GO" id="GO:0016020">
    <property type="term" value="C:membrane"/>
    <property type="evidence" value="ECO:0007669"/>
    <property type="project" value="UniProtKB-SubCell"/>
</dbReference>
<comment type="subcellular location">
    <subcellularLocation>
        <location evidence="1">Membrane</location>
        <topology evidence="1">Multi-pass membrane protein</topology>
    </subcellularLocation>
</comment>
<sequence length="409" mass="44868">MASLYSFLATHVSVRQTTGGQPGAGPPGGPPGGGIDPSLLPHDDRGGLVLAVIWTFIPLSGIFLGLRLYCRQWKRLQVFWDDIFLIAAWLLLLVDASLTTYVVKLGYGKHAWDVPFENVDAQALIGLICTTLAITSAAWSKTSFALTLLRIAGKRVKIVIYFLIFSMNTLMGVGALLMWVNCKPLRKAWQPMIEGYCWDRQLDVIFGIFSGSYSGISDLALALLPWTIILKLQMKTREKFGIALAMSMGVFAAICAFIKCSFLPRMASHDFTYDGVPLVIWGTVEVAITVIAASIPVLRVLFRDIASSRGYFQNGKGTGEQKSAGRQANASLHQNRSRAGILNKAQPPQFGSSAHCTVERPMEDSSSTAGLENSKSIPTRRDFDVDSESFEMSSIHDEVQDKKHRAMVV</sequence>
<feature type="transmembrane region" description="Helical" evidence="7">
    <location>
        <begin position="48"/>
        <end position="70"/>
    </location>
</feature>
<reference evidence="9" key="1">
    <citation type="journal article" date="2012" name="PLoS Genet.">
        <title>Comparative analysis of the genomes of two field isolates of the rice blast fungus Magnaporthe oryzae.</title>
        <authorList>
            <person name="Xue M."/>
            <person name="Yang J."/>
            <person name="Li Z."/>
            <person name="Hu S."/>
            <person name="Yao N."/>
            <person name="Dean R.A."/>
            <person name="Zhao W."/>
            <person name="Shen M."/>
            <person name="Zhang H."/>
            <person name="Li C."/>
            <person name="Liu L."/>
            <person name="Cao L."/>
            <person name="Xu X."/>
            <person name="Xing Y."/>
            <person name="Hsiang T."/>
            <person name="Zhang Z."/>
            <person name="Xu J.R."/>
            <person name="Peng Y.L."/>
        </authorList>
    </citation>
    <scope>NUCLEOTIDE SEQUENCE</scope>
    <source>
        <strain evidence="9">Y34</strain>
    </source>
</reference>
<dbReference type="AlphaFoldDB" id="A0AA97PAC0"/>
<keyword evidence="3 7" id="KW-1133">Transmembrane helix</keyword>
<feature type="domain" description="Rhodopsin" evidence="8">
    <location>
        <begin position="66"/>
        <end position="303"/>
    </location>
</feature>
<evidence type="ECO:0000259" key="8">
    <source>
        <dbReference type="Pfam" id="PF20684"/>
    </source>
</evidence>
<evidence type="ECO:0000256" key="6">
    <source>
        <dbReference type="SAM" id="MobiDB-lite"/>
    </source>
</evidence>
<name>A0AA97PAC0_PYRO3</name>
<dbReference type="Pfam" id="PF20684">
    <property type="entry name" value="Fung_rhodopsin"/>
    <property type="match status" value="1"/>
</dbReference>
<feature type="transmembrane region" description="Helical" evidence="7">
    <location>
        <begin position="204"/>
        <end position="228"/>
    </location>
</feature>
<feature type="compositionally biased region" description="Polar residues" evidence="6">
    <location>
        <begin position="364"/>
        <end position="377"/>
    </location>
</feature>
<keyword evidence="2 7" id="KW-0812">Transmembrane</keyword>
<dbReference type="PANTHER" id="PTHR33048:SF42">
    <property type="entry name" value="INTEGRAL MEMBRANE PROTEIN"/>
    <property type="match status" value="1"/>
</dbReference>
<feature type="transmembrane region" description="Helical" evidence="7">
    <location>
        <begin position="240"/>
        <end position="259"/>
    </location>
</feature>